<feature type="modified residue" description="4-aspartylphosphate" evidence="6">
    <location>
        <position position="46"/>
    </location>
</feature>
<dbReference type="GO" id="GO:0032993">
    <property type="term" value="C:protein-DNA complex"/>
    <property type="evidence" value="ECO:0007669"/>
    <property type="project" value="TreeGrafter"/>
</dbReference>
<dbReference type="PATRIC" id="fig|688269.3.peg.609"/>
<dbReference type="PROSITE" id="PS51755">
    <property type="entry name" value="OMPR_PHOB"/>
    <property type="match status" value="1"/>
</dbReference>
<dbReference type="InterPro" id="IPR011006">
    <property type="entry name" value="CheY-like_superfamily"/>
</dbReference>
<evidence type="ECO:0000256" key="6">
    <source>
        <dbReference type="PROSITE-ProRule" id="PRU00169"/>
    </source>
</evidence>
<dbReference type="InterPro" id="IPR036388">
    <property type="entry name" value="WH-like_DNA-bd_sf"/>
</dbReference>
<dbReference type="InterPro" id="IPR016032">
    <property type="entry name" value="Sig_transdc_resp-reg_C-effctor"/>
</dbReference>
<evidence type="ECO:0000259" key="9">
    <source>
        <dbReference type="PROSITE" id="PS51755"/>
    </source>
</evidence>
<evidence type="ECO:0000256" key="7">
    <source>
        <dbReference type="PROSITE-ProRule" id="PRU01091"/>
    </source>
</evidence>
<dbReference type="PANTHER" id="PTHR48111">
    <property type="entry name" value="REGULATOR OF RPOS"/>
    <property type="match status" value="1"/>
</dbReference>
<dbReference type="SMART" id="SM00862">
    <property type="entry name" value="Trans_reg_C"/>
    <property type="match status" value="1"/>
</dbReference>
<dbReference type="STRING" id="688269.Theth_0587"/>
<evidence type="ECO:0000256" key="1">
    <source>
        <dbReference type="ARBA" id="ARBA00022553"/>
    </source>
</evidence>
<dbReference type="AlphaFoldDB" id="F7YXN1"/>
<dbReference type="SUPFAM" id="SSF52172">
    <property type="entry name" value="CheY-like"/>
    <property type="match status" value="1"/>
</dbReference>
<dbReference type="Pfam" id="PF00072">
    <property type="entry name" value="Response_reg"/>
    <property type="match status" value="1"/>
</dbReference>
<dbReference type="OrthoDB" id="48397at2"/>
<keyword evidence="1 6" id="KW-0597">Phosphoprotein</keyword>
<dbReference type="SUPFAM" id="SSF46894">
    <property type="entry name" value="C-terminal effector domain of the bipartite response regulators"/>
    <property type="match status" value="1"/>
</dbReference>
<dbReference type="EMBL" id="CP002351">
    <property type="protein sequence ID" value="AEH50675.1"/>
    <property type="molecule type" value="Genomic_DNA"/>
</dbReference>
<dbReference type="Gene3D" id="3.40.50.2300">
    <property type="match status" value="1"/>
</dbReference>
<accession>F7YXN1</accession>
<evidence type="ECO:0000256" key="5">
    <source>
        <dbReference type="ARBA" id="ARBA00023163"/>
    </source>
</evidence>
<dbReference type="GO" id="GO:0000976">
    <property type="term" value="F:transcription cis-regulatory region binding"/>
    <property type="evidence" value="ECO:0007669"/>
    <property type="project" value="TreeGrafter"/>
</dbReference>
<evidence type="ECO:0000256" key="4">
    <source>
        <dbReference type="ARBA" id="ARBA00023125"/>
    </source>
</evidence>
<evidence type="ECO:0000313" key="10">
    <source>
        <dbReference type="EMBL" id="AEH50675.1"/>
    </source>
</evidence>
<evidence type="ECO:0000313" key="11">
    <source>
        <dbReference type="Proteomes" id="UP000006804"/>
    </source>
</evidence>
<feature type="DNA-binding region" description="OmpR/PhoB-type" evidence="7">
    <location>
        <begin position="117"/>
        <end position="214"/>
    </location>
</feature>
<keyword evidence="5" id="KW-0804">Transcription</keyword>
<feature type="domain" description="Response regulatory" evidence="8">
    <location>
        <begin position="1"/>
        <end position="111"/>
    </location>
</feature>
<evidence type="ECO:0000259" key="8">
    <source>
        <dbReference type="PROSITE" id="PS50110"/>
    </source>
</evidence>
<dbReference type="CDD" id="cd17574">
    <property type="entry name" value="REC_OmpR"/>
    <property type="match status" value="1"/>
</dbReference>
<dbReference type="InterPro" id="IPR001867">
    <property type="entry name" value="OmpR/PhoB-type_DNA-bd"/>
</dbReference>
<organism evidence="10 11">
    <name type="scientific">Pseudothermotoga thermarum DSM 5069</name>
    <dbReference type="NCBI Taxonomy" id="688269"/>
    <lineage>
        <taxon>Bacteria</taxon>
        <taxon>Thermotogati</taxon>
        <taxon>Thermotogota</taxon>
        <taxon>Thermotogae</taxon>
        <taxon>Thermotogales</taxon>
        <taxon>Thermotogaceae</taxon>
        <taxon>Pseudothermotoga</taxon>
    </lineage>
</organism>
<keyword evidence="4 7" id="KW-0238">DNA-binding</keyword>
<name>F7YXN1_9THEM</name>
<dbReference type="InterPro" id="IPR001789">
    <property type="entry name" value="Sig_transdc_resp-reg_receiver"/>
</dbReference>
<protein>
    <submittedName>
        <fullName evidence="10">Two component transcriptional regulator, winged helix family</fullName>
    </submittedName>
</protein>
<reference evidence="10 11" key="1">
    <citation type="submission" date="2010-11" db="EMBL/GenBank/DDBJ databases">
        <title>The complete genome of Thermotoga thermarum DSM 5069.</title>
        <authorList>
            <consortium name="US DOE Joint Genome Institute (JGI-PGF)"/>
            <person name="Lucas S."/>
            <person name="Copeland A."/>
            <person name="Lapidus A."/>
            <person name="Bruce D."/>
            <person name="Goodwin L."/>
            <person name="Pitluck S."/>
            <person name="Kyrpides N."/>
            <person name="Mavromatis K."/>
            <person name="Ivanova N."/>
            <person name="Zeytun A."/>
            <person name="Brettin T."/>
            <person name="Detter J.C."/>
            <person name="Tapia R."/>
            <person name="Han C."/>
            <person name="Land M."/>
            <person name="Hauser L."/>
            <person name="Markowitz V."/>
            <person name="Cheng J.-F."/>
            <person name="Hugenholtz P."/>
            <person name="Woyke T."/>
            <person name="Wu D."/>
            <person name="Spring S."/>
            <person name="Schroeder M."/>
            <person name="Brambilla E."/>
            <person name="Klenk H.-P."/>
            <person name="Eisen J.A."/>
        </authorList>
    </citation>
    <scope>NUCLEOTIDE SEQUENCE [LARGE SCALE GENOMIC DNA]</scope>
    <source>
        <strain evidence="10 11">DSM 5069</strain>
    </source>
</reference>
<dbReference type="CDD" id="cd00383">
    <property type="entry name" value="trans_reg_C"/>
    <property type="match status" value="1"/>
</dbReference>
<keyword evidence="2" id="KW-0902">Two-component regulatory system</keyword>
<feature type="domain" description="OmpR/PhoB-type" evidence="9">
    <location>
        <begin position="117"/>
        <end position="214"/>
    </location>
</feature>
<dbReference type="Gene3D" id="1.10.10.10">
    <property type="entry name" value="Winged helix-like DNA-binding domain superfamily/Winged helix DNA-binding domain"/>
    <property type="match status" value="1"/>
</dbReference>
<dbReference type="GO" id="GO:0000156">
    <property type="term" value="F:phosphorelay response regulator activity"/>
    <property type="evidence" value="ECO:0007669"/>
    <property type="project" value="TreeGrafter"/>
</dbReference>
<dbReference type="Proteomes" id="UP000006804">
    <property type="component" value="Chromosome"/>
</dbReference>
<dbReference type="Gene3D" id="6.10.250.690">
    <property type="match status" value="1"/>
</dbReference>
<dbReference type="Pfam" id="PF00486">
    <property type="entry name" value="Trans_reg_C"/>
    <property type="match status" value="1"/>
</dbReference>
<dbReference type="eggNOG" id="COG0745">
    <property type="taxonomic scope" value="Bacteria"/>
</dbReference>
<dbReference type="PROSITE" id="PS50110">
    <property type="entry name" value="RESPONSE_REGULATORY"/>
    <property type="match status" value="1"/>
</dbReference>
<dbReference type="KEGG" id="tta:Theth_0587"/>
<dbReference type="PANTHER" id="PTHR48111:SF1">
    <property type="entry name" value="TWO-COMPONENT RESPONSE REGULATOR ORR33"/>
    <property type="match status" value="1"/>
</dbReference>
<keyword evidence="3" id="KW-0805">Transcription regulation</keyword>
<dbReference type="SMART" id="SM00448">
    <property type="entry name" value="REC"/>
    <property type="match status" value="1"/>
</dbReference>
<evidence type="ECO:0000256" key="2">
    <source>
        <dbReference type="ARBA" id="ARBA00023012"/>
    </source>
</evidence>
<gene>
    <name evidence="10" type="ORF">Theth_0587</name>
</gene>
<dbReference type="GO" id="GO:0006355">
    <property type="term" value="P:regulation of DNA-templated transcription"/>
    <property type="evidence" value="ECO:0007669"/>
    <property type="project" value="InterPro"/>
</dbReference>
<dbReference type="RefSeq" id="WP_013931898.1">
    <property type="nucleotide sequence ID" value="NC_015707.1"/>
</dbReference>
<proteinExistence type="predicted"/>
<dbReference type="InterPro" id="IPR039420">
    <property type="entry name" value="WalR-like"/>
</dbReference>
<dbReference type="GO" id="GO:0005829">
    <property type="term" value="C:cytosol"/>
    <property type="evidence" value="ECO:0007669"/>
    <property type="project" value="TreeGrafter"/>
</dbReference>
<evidence type="ECO:0000256" key="3">
    <source>
        <dbReference type="ARBA" id="ARBA00023015"/>
    </source>
</evidence>
<sequence length="214" mass="24624" precursor="true">MEDDSKIARLLEIFLQNHGYQVKIAPDGEKGWEEFVFFDPKIVIVDLMLPKFDGFELIEKIRSVDQEVGIIVLTARGEVENRIKGFKKGADDYVPKPFHLEELLARIEALEKRVKKDELLRVGQVIFDPKSRTLTFPDGTETVLSERESSLLYWLVVKAGTVLSREELLELVWKDSENISKNIVDVYIKYLRDKLKDYGGMIKTVRGSGYVLDT</sequence>
<dbReference type="HOGENOM" id="CLU_000445_30_1_0"/>
<keyword evidence="11" id="KW-1185">Reference proteome</keyword>